<feature type="chain" id="PRO_5040295585" evidence="1">
    <location>
        <begin position="18"/>
        <end position="100"/>
    </location>
</feature>
<keyword evidence="3" id="KW-1185">Reference proteome</keyword>
<organism evidence="2 3">
    <name type="scientific">Chryseobacterium turcicum</name>
    <dbReference type="NCBI Taxonomy" id="2898076"/>
    <lineage>
        <taxon>Bacteria</taxon>
        <taxon>Pseudomonadati</taxon>
        <taxon>Bacteroidota</taxon>
        <taxon>Flavobacteriia</taxon>
        <taxon>Flavobacteriales</taxon>
        <taxon>Weeksellaceae</taxon>
        <taxon>Chryseobacterium group</taxon>
        <taxon>Chryseobacterium</taxon>
    </lineage>
</organism>
<evidence type="ECO:0000313" key="2">
    <source>
        <dbReference type="EMBL" id="MCD1117289.1"/>
    </source>
</evidence>
<evidence type="ECO:0000256" key="1">
    <source>
        <dbReference type="SAM" id="SignalP"/>
    </source>
</evidence>
<reference evidence="2" key="1">
    <citation type="submission" date="2021-11" db="EMBL/GenBank/DDBJ databases">
        <title>Description of novel Chryseobacterium species.</title>
        <authorList>
            <person name="Saticioglu I.B."/>
            <person name="Ay H."/>
            <person name="Altun S."/>
            <person name="Duman M."/>
        </authorList>
    </citation>
    <scope>NUCLEOTIDE SEQUENCE</scope>
    <source>
        <strain evidence="2">C-17</strain>
    </source>
</reference>
<feature type="signal peptide" evidence="1">
    <location>
        <begin position="1"/>
        <end position="17"/>
    </location>
</feature>
<sequence length="100" mass="11052">MKLLLIFTLLSSITITAQVSIRKPLKIDSTAFPKLEKPFGIVPSGVIKFDSSIVNLYKIPVAKPQNPEIYSSLKTPKKDSTLHKIPNLLDIAKPPKLSVK</sequence>
<name>A0A9Q3V561_9FLAO</name>
<dbReference type="EMBL" id="JAJNAY010000001">
    <property type="protein sequence ID" value="MCD1117289.1"/>
    <property type="molecule type" value="Genomic_DNA"/>
</dbReference>
<gene>
    <name evidence="2" type="ORF">LO744_10495</name>
</gene>
<evidence type="ECO:0000313" key="3">
    <source>
        <dbReference type="Proteomes" id="UP001108025"/>
    </source>
</evidence>
<comment type="caution">
    <text evidence="2">The sequence shown here is derived from an EMBL/GenBank/DDBJ whole genome shotgun (WGS) entry which is preliminary data.</text>
</comment>
<protein>
    <submittedName>
        <fullName evidence="2">Uncharacterized protein</fullName>
    </submittedName>
</protein>
<accession>A0A9Q3V561</accession>
<proteinExistence type="predicted"/>
<dbReference type="AlphaFoldDB" id="A0A9Q3V561"/>
<keyword evidence="1" id="KW-0732">Signal</keyword>
<dbReference type="Proteomes" id="UP001108025">
    <property type="component" value="Unassembled WGS sequence"/>
</dbReference>
<dbReference type="RefSeq" id="WP_230669216.1">
    <property type="nucleotide sequence ID" value="NZ_JAJNAY010000001.1"/>
</dbReference>